<evidence type="ECO:0000256" key="2">
    <source>
        <dbReference type="ARBA" id="ARBA00009777"/>
    </source>
</evidence>
<dbReference type="Proteomes" id="UP000708148">
    <property type="component" value="Unassembled WGS sequence"/>
</dbReference>
<dbReference type="EMBL" id="CAJHUC010000948">
    <property type="protein sequence ID" value="CAD7699050.1"/>
    <property type="molecule type" value="Genomic_DNA"/>
</dbReference>
<dbReference type="InterPro" id="IPR001989">
    <property type="entry name" value="Radical_activat_CS"/>
</dbReference>
<accession>A0A8S1IVK2</accession>
<keyword evidence="5" id="KW-0479">Metal-binding</keyword>
<dbReference type="PANTHER" id="PTHR30352">
    <property type="entry name" value="PYRUVATE FORMATE-LYASE-ACTIVATING ENZYME"/>
    <property type="match status" value="1"/>
</dbReference>
<evidence type="ECO:0000256" key="7">
    <source>
        <dbReference type="ARBA" id="ARBA00023004"/>
    </source>
</evidence>
<comment type="similarity">
    <text evidence="2">Belongs to the organic radical-activating enzymes family.</text>
</comment>
<dbReference type="InterPro" id="IPR007197">
    <property type="entry name" value="rSAM"/>
</dbReference>
<evidence type="ECO:0000256" key="1">
    <source>
        <dbReference type="ARBA" id="ARBA00001966"/>
    </source>
</evidence>
<evidence type="ECO:0000256" key="5">
    <source>
        <dbReference type="ARBA" id="ARBA00022723"/>
    </source>
</evidence>
<gene>
    <name evidence="11" type="ORF">OSTQU699_LOCUS4409</name>
</gene>
<sequence length="191" mass="20985">MAEEHLPEQVAEDPASDVPETMGCIHSTESMSAVDGPGLRFMVFLQGCIARCQFCSNPDTWEFHAGEHVSSKKIASRMARSLAYMRASGGGLTCSGGEPLMQPHFVEALFREAHALGLNTVLDTNGQGCPGAHWDCVLPHTDLALVCVKHLDPDRYRELVGGTAQPASVLHFIEELNRRNVPFWIRYVLIP</sequence>
<evidence type="ECO:0000259" key="10">
    <source>
        <dbReference type="PROSITE" id="PS51918"/>
    </source>
</evidence>
<dbReference type="SFLD" id="SFLDS00029">
    <property type="entry name" value="Radical_SAM"/>
    <property type="match status" value="1"/>
</dbReference>
<feature type="region of interest" description="Disordered" evidence="9">
    <location>
        <begin position="1"/>
        <end position="21"/>
    </location>
</feature>
<evidence type="ECO:0000313" key="12">
    <source>
        <dbReference type="Proteomes" id="UP000708148"/>
    </source>
</evidence>
<comment type="caution">
    <text evidence="11">The sequence shown here is derived from an EMBL/GenBank/DDBJ whole genome shotgun (WGS) entry which is preliminary data.</text>
</comment>
<evidence type="ECO:0000256" key="4">
    <source>
        <dbReference type="ARBA" id="ARBA00022691"/>
    </source>
</evidence>
<dbReference type="AlphaFoldDB" id="A0A8S1IVK2"/>
<dbReference type="GO" id="GO:0051539">
    <property type="term" value="F:4 iron, 4 sulfur cluster binding"/>
    <property type="evidence" value="ECO:0007669"/>
    <property type="project" value="UniProtKB-KW"/>
</dbReference>
<reference evidence="11" key="1">
    <citation type="submission" date="2020-12" db="EMBL/GenBank/DDBJ databases">
        <authorList>
            <person name="Iha C."/>
        </authorList>
    </citation>
    <scope>NUCLEOTIDE SEQUENCE</scope>
</reference>
<comment type="cofactor">
    <cofactor evidence="1">
        <name>[4Fe-4S] cluster</name>
        <dbReference type="ChEBI" id="CHEBI:49883"/>
    </cofactor>
</comment>
<dbReference type="GO" id="GO:0016491">
    <property type="term" value="F:oxidoreductase activity"/>
    <property type="evidence" value="ECO:0007669"/>
    <property type="project" value="UniProtKB-KW"/>
</dbReference>
<dbReference type="GO" id="GO:0046872">
    <property type="term" value="F:metal ion binding"/>
    <property type="evidence" value="ECO:0007669"/>
    <property type="project" value="UniProtKB-KW"/>
</dbReference>
<dbReference type="OrthoDB" id="412320at2759"/>
<keyword evidence="3" id="KW-0004">4Fe-4S</keyword>
<dbReference type="InterPro" id="IPR013785">
    <property type="entry name" value="Aldolase_TIM"/>
</dbReference>
<keyword evidence="4" id="KW-0949">S-adenosyl-L-methionine</keyword>
<dbReference type="PROSITE" id="PS51918">
    <property type="entry name" value="RADICAL_SAM"/>
    <property type="match status" value="1"/>
</dbReference>
<dbReference type="SUPFAM" id="SSF102114">
    <property type="entry name" value="Radical SAM enzymes"/>
    <property type="match status" value="1"/>
</dbReference>
<organism evidence="11 12">
    <name type="scientific">Ostreobium quekettii</name>
    <dbReference type="NCBI Taxonomy" id="121088"/>
    <lineage>
        <taxon>Eukaryota</taxon>
        <taxon>Viridiplantae</taxon>
        <taxon>Chlorophyta</taxon>
        <taxon>core chlorophytes</taxon>
        <taxon>Ulvophyceae</taxon>
        <taxon>TCBD clade</taxon>
        <taxon>Bryopsidales</taxon>
        <taxon>Ostreobineae</taxon>
        <taxon>Ostreobiaceae</taxon>
        <taxon>Ostreobium</taxon>
    </lineage>
</organism>
<dbReference type="CDD" id="cd01335">
    <property type="entry name" value="Radical_SAM"/>
    <property type="match status" value="1"/>
</dbReference>
<name>A0A8S1IVK2_9CHLO</name>
<dbReference type="SFLD" id="SFLDG01066">
    <property type="entry name" value="organic_radical-activating_enz"/>
    <property type="match status" value="1"/>
</dbReference>
<evidence type="ECO:0000256" key="8">
    <source>
        <dbReference type="ARBA" id="ARBA00023014"/>
    </source>
</evidence>
<evidence type="ECO:0000256" key="9">
    <source>
        <dbReference type="SAM" id="MobiDB-lite"/>
    </source>
</evidence>
<keyword evidence="7" id="KW-0408">Iron</keyword>
<dbReference type="InterPro" id="IPR058240">
    <property type="entry name" value="rSAM_sf"/>
</dbReference>
<keyword evidence="6" id="KW-0560">Oxidoreductase</keyword>
<dbReference type="Pfam" id="PF13353">
    <property type="entry name" value="Fer4_12"/>
    <property type="match status" value="1"/>
</dbReference>
<feature type="domain" description="Radical SAM core" evidence="10">
    <location>
        <begin position="34"/>
        <end position="191"/>
    </location>
</feature>
<evidence type="ECO:0000313" key="11">
    <source>
        <dbReference type="EMBL" id="CAD7699050.1"/>
    </source>
</evidence>
<dbReference type="Gene3D" id="3.20.20.70">
    <property type="entry name" value="Aldolase class I"/>
    <property type="match status" value="1"/>
</dbReference>
<proteinExistence type="inferred from homology"/>
<dbReference type="PROSITE" id="PS01087">
    <property type="entry name" value="RADICAL_ACTIVATING"/>
    <property type="match status" value="1"/>
</dbReference>
<evidence type="ECO:0000256" key="3">
    <source>
        <dbReference type="ARBA" id="ARBA00022485"/>
    </source>
</evidence>
<dbReference type="InterPro" id="IPR034457">
    <property type="entry name" value="Organic_radical-activating"/>
</dbReference>
<feature type="non-terminal residue" evidence="11">
    <location>
        <position position="1"/>
    </location>
</feature>
<protein>
    <recommendedName>
        <fullName evidence="10">Radical SAM core domain-containing protein</fullName>
    </recommendedName>
</protein>
<keyword evidence="12" id="KW-1185">Reference proteome</keyword>
<keyword evidence="8" id="KW-0411">Iron-sulfur</keyword>
<evidence type="ECO:0000256" key="6">
    <source>
        <dbReference type="ARBA" id="ARBA00023002"/>
    </source>
</evidence>
<dbReference type="PANTHER" id="PTHR30352:SF5">
    <property type="entry name" value="PYRUVATE FORMATE-LYASE 1-ACTIVATING ENZYME"/>
    <property type="match status" value="1"/>
</dbReference>